<dbReference type="InterPro" id="IPR054530">
    <property type="entry name" value="TcaA_4th"/>
</dbReference>
<dbReference type="RefSeq" id="WP_380424781.1">
    <property type="nucleotide sequence ID" value="NZ_JBHRZV010000007.1"/>
</dbReference>
<keyword evidence="2" id="KW-0812">Transmembrane</keyword>
<feature type="domain" description="TcaA 4th" evidence="3">
    <location>
        <begin position="205"/>
        <end position="273"/>
    </location>
</feature>
<evidence type="ECO:0000313" key="5">
    <source>
        <dbReference type="Proteomes" id="UP001595807"/>
    </source>
</evidence>
<reference evidence="5" key="1">
    <citation type="journal article" date="2019" name="Int. J. Syst. Evol. Microbiol.">
        <title>The Global Catalogue of Microorganisms (GCM) 10K type strain sequencing project: providing services to taxonomists for standard genome sequencing and annotation.</title>
        <authorList>
            <consortium name="The Broad Institute Genomics Platform"/>
            <consortium name="The Broad Institute Genome Sequencing Center for Infectious Disease"/>
            <person name="Wu L."/>
            <person name="Ma J."/>
        </authorList>
    </citation>
    <scope>NUCLEOTIDE SEQUENCE [LARGE SCALE GENOMIC DNA]</scope>
    <source>
        <strain evidence="5">CCUG 67170</strain>
    </source>
</reference>
<organism evidence="4 5">
    <name type="scientific">Streptococcus caprae</name>
    <dbReference type="NCBI Taxonomy" id="1640501"/>
    <lineage>
        <taxon>Bacteria</taxon>
        <taxon>Bacillati</taxon>
        <taxon>Bacillota</taxon>
        <taxon>Bacilli</taxon>
        <taxon>Lactobacillales</taxon>
        <taxon>Streptococcaceae</taxon>
        <taxon>Streptococcus</taxon>
    </lineage>
</organism>
<proteinExistence type="predicted"/>
<keyword evidence="2" id="KW-1133">Transmembrane helix</keyword>
<keyword evidence="2" id="KW-0472">Membrane</keyword>
<evidence type="ECO:0000259" key="3">
    <source>
        <dbReference type="Pfam" id="PF22820"/>
    </source>
</evidence>
<protein>
    <submittedName>
        <fullName evidence="4">Zinc ribbon domain-containing protein</fullName>
    </submittedName>
</protein>
<dbReference type="Pfam" id="PF22820">
    <property type="entry name" value="TcaA_3rd_4th"/>
    <property type="match status" value="1"/>
</dbReference>
<evidence type="ECO:0000256" key="2">
    <source>
        <dbReference type="SAM" id="Phobius"/>
    </source>
</evidence>
<sequence length="575" mass="63497">MQVLQNVAKRFWSQIWLRGLVILSLVLLGVGVILGYTYFSKSAFIDRYLKARQEEKMTFEDLKPYLVWSDTKELITMEEANYATFKPLAADVNLESMKSELLAADKNNDFYLVKVGTRFGIFPDYRLAVKPVSLTIHTNIDKADILLNNKMLAKADSADYNITIDHLPMADYTASIKGVYEGNPYHVERTFDGSQTTIDLSVAFKTFTVTSNLEGGKLLLGDKEIGKINQNKYEFTNYPVSDESDLYVKQTYPDGDLTSNTVAILSVENGSEVPLNVDGLLSQDAAGDLVISAFNQAWSYATYGVEPATTDLETVFQSGNTNEFYKALKDSLRARMLTDNRRASSLGIDNIYLTNFSQIGKESYVLEYTATYDFFYDKATDTSGRTQGDYYQTIGGRAILSKVNGNYRFSKSGHSTVSVLSEDNQVKELLPVPESMVGTWEGTLSDNKSKVKMMVTSDGKVTTTIELSEAETTTSSSSSNSSKKSDKVIKSNKKQTTSSLVTDYTEVSPGLFRLTANDGSALIPGANLGGVGVQYAYGVEISGNTLKIVIWQTATGTDFDYTKPMYGTTLTKTAE</sequence>
<evidence type="ECO:0000256" key="1">
    <source>
        <dbReference type="SAM" id="MobiDB-lite"/>
    </source>
</evidence>
<feature type="transmembrane region" description="Helical" evidence="2">
    <location>
        <begin position="20"/>
        <end position="39"/>
    </location>
</feature>
<name>A0ABV8CT86_9STRE</name>
<gene>
    <name evidence="4" type="ORF">ACFORF_01675</name>
</gene>
<feature type="compositionally biased region" description="Low complexity" evidence="1">
    <location>
        <begin position="468"/>
        <end position="482"/>
    </location>
</feature>
<dbReference type="EMBL" id="JBHRZV010000007">
    <property type="protein sequence ID" value="MFC3927344.1"/>
    <property type="molecule type" value="Genomic_DNA"/>
</dbReference>
<dbReference type="Proteomes" id="UP001595807">
    <property type="component" value="Unassembled WGS sequence"/>
</dbReference>
<accession>A0ABV8CT86</accession>
<keyword evidence="5" id="KW-1185">Reference proteome</keyword>
<feature type="region of interest" description="Disordered" evidence="1">
    <location>
        <begin position="468"/>
        <end position="492"/>
    </location>
</feature>
<comment type="caution">
    <text evidence="4">The sequence shown here is derived from an EMBL/GenBank/DDBJ whole genome shotgun (WGS) entry which is preliminary data.</text>
</comment>
<evidence type="ECO:0000313" key="4">
    <source>
        <dbReference type="EMBL" id="MFC3927344.1"/>
    </source>
</evidence>